<dbReference type="EMBL" id="JAPDRQ010000239">
    <property type="protein sequence ID" value="KAJ9651717.1"/>
    <property type="molecule type" value="Genomic_DNA"/>
</dbReference>
<reference evidence="1" key="1">
    <citation type="submission" date="2022-10" db="EMBL/GenBank/DDBJ databases">
        <title>Culturing micro-colonial fungi from biological soil crusts in the Mojave desert and describing Neophaeococcomyces mojavensis, and introducing the new genera and species Taxawa tesnikishii.</title>
        <authorList>
            <person name="Kurbessoian T."/>
            <person name="Stajich J.E."/>
        </authorList>
    </citation>
    <scope>NUCLEOTIDE SEQUENCE</scope>
    <source>
        <strain evidence="1">JES_112</strain>
    </source>
</reference>
<dbReference type="Proteomes" id="UP001172386">
    <property type="component" value="Unassembled WGS sequence"/>
</dbReference>
<keyword evidence="2" id="KW-1185">Reference proteome</keyword>
<proteinExistence type="predicted"/>
<gene>
    <name evidence="1" type="ORF">H2198_009029</name>
</gene>
<comment type="caution">
    <text evidence="1">The sequence shown here is derived from an EMBL/GenBank/DDBJ whole genome shotgun (WGS) entry which is preliminary data.</text>
</comment>
<sequence length="635" mass="67202">MPPRKAAAGATATRKSSRATKETQPDANGESKATTQSTAKATKNASKPATKAAAKEPVGSTATKTSSSTMKDSKKETTTKASTRATKAPANEPTKKSNKRKAEDDIEEPQTNGNKKTKTATAKAPVKKASKREVEDEKVAHVNHSKRARSLSETPASEAESTPKKTATRTRKTAATKAAPVKKARKIVAINEAPTQKLNVYVFGDGTNGELGLGNGKNCAEVKRPRLNPHLLADNVGVVSISVGGMHTAVLTKDNKILTWGVNDQGALGRNTEWEGGLRDISEDKSDDDSDSDSDTGSGLNPKESTPGELDLSDVPEGTVFTQLACSDSATFALTNDGLVFGCGTFRSNEGIFGFTEDILIQRTLTQIPTLKKIKQLAAGANHMLALDSTGIVYAWGSGQQNQLGRRIVERNVKHSLRPTPFGLPKQMVGVGAGAYHSFAMHKNGKLYSWGLNSFGETGVTRNFEAEGESDVHHATIVPNLDDFGTITQIEGGSHHTIAVTDRGEVLVWGRLDGFQLGLDIKSIPDEKVIKDSHDHPRILKVPTQVPNIDGAAVAAGSDHSIAVAKDGKAYAWGFSTSYQTGLGTDEEVEVATHIDNTAVRGKQLVWAGAGGQFSVMAGLAGVENVAENGVNGHA</sequence>
<evidence type="ECO:0000313" key="2">
    <source>
        <dbReference type="Proteomes" id="UP001172386"/>
    </source>
</evidence>
<organism evidence="1 2">
    <name type="scientific">Neophaeococcomyces mojaviensis</name>
    <dbReference type="NCBI Taxonomy" id="3383035"/>
    <lineage>
        <taxon>Eukaryota</taxon>
        <taxon>Fungi</taxon>
        <taxon>Dikarya</taxon>
        <taxon>Ascomycota</taxon>
        <taxon>Pezizomycotina</taxon>
        <taxon>Eurotiomycetes</taxon>
        <taxon>Chaetothyriomycetidae</taxon>
        <taxon>Chaetothyriales</taxon>
        <taxon>Chaetothyriales incertae sedis</taxon>
        <taxon>Neophaeococcomyces</taxon>
    </lineage>
</organism>
<evidence type="ECO:0000313" key="1">
    <source>
        <dbReference type="EMBL" id="KAJ9651717.1"/>
    </source>
</evidence>
<name>A0ACC2ZVP5_9EURO</name>
<protein>
    <submittedName>
        <fullName evidence="1">Uncharacterized protein</fullName>
    </submittedName>
</protein>
<accession>A0ACC2ZVP5</accession>